<dbReference type="STRING" id="1337093.MBELCI_3239"/>
<comment type="caution">
    <text evidence="2">The sequence shown here is derived from an EMBL/GenBank/DDBJ whole genome shotgun (WGS) entry which is preliminary data.</text>
</comment>
<dbReference type="InterPro" id="IPR007210">
    <property type="entry name" value="ABC_Gly_betaine_transp_sub-bd"/>
</dbReference>
<feature type="domain" description="ABC-type glycine betaine transport system substrate-binding" evidence="1">
    <location>
        <begin position="2"/>
        <end position="123"/>
    </location>
</feature>
<accession>U2Z7Z6</accession>
<protein>
    <submittedName>
        <fullName evidence="2">L-proline glycine betaine binding ABC transporter protein ProX</fullName>
    </submittedName>
</protein>
<dbReference type="GO" id="GO:0022857">
    <property type="term" value="F:transmembrane transporter activity"/>
    <property type="evidence" value="ECO:0007669"/>
    <property type="project" value="InterPro"/>
</dbReference>
<keyword evidence="3" id="KW-1185">Reference proteome</keyword>
<dbReference type="AlphaFoldDB" id="U2Z7Z6"/>
<proteinExistence type="predicted"/>
<dbReference type="SUPFAM" id="SSF53850">
    <property type="entry name" value="Periplasmic binding protein-like II"/>
    <property type="match status" value="1"/>
</dbReference>
<dbReference type="Pfam" id="PF04069">
    <property type="entry name" value="OpuAC"/>
    <property type="match status" value="1"/>
</dbReference>
<dbReference type="Gene3D" id="3.40.190.100">
    <property type="entry name" value="Glycine betaine-binding periplasmic protein, domain 2"/>
    <property type="match status" value="1"/>
</dbReference>
<dbReference type="GO" id="GO:0043190">
    <property type="term" value="C:ATP-binding cassette (ABC) transporter complex"/>
    <property type="evidence" value="ECO:0007669"/>
    <property type="project" value="InterPro"/>
</dbReference>
<organism evidence="2 3">
    <name type="scientific">Limimaricola cinnabarinus LL-001</name>
    <dbReference type="NCBI Taxonomy" id="1337093"/>
    <lineage>
        <taxon>Bacteria</taxon>
        <taxon>Pseudomonadati</taxon>
        <taxon>Pseudomonadota</taxon>
        <taxon>Alphaproteobacteria</taxon>
        <taxon>Rhodobacterales</taxon>
        <taxon>Paracoccaceae</taxon>
        <taxon>Limimaricola</taxon>
    </lineage>
</organism>
<reference evidence="2" key="1">
    <citation type="journal article" date="2013" name="Genome Announc.">
        <title>Draft Genome Sequence of Loktanella cinnabarina LL-001T, Isolated from Deep-Sea Floor Sediment.</title>
        <authorList>
            <person name="Nishi S."/>
            <person name="Tsubouchi T."/>
            <person name="Takaki Y."/>
            <person name="Koyanagi R."/>
            <person name="Satoh N."/>
            <person name="Maruyama T."/>
            <person name="Hatada Y."/>
        </authorList>
    </citation>
    <scope>NUCLEOTIDE SEQUENCE [LARGE SCALE GENOMIC DNA]</scope>
    <source>
        <strain evidence="2">LL-001</strain>
    </source>
</reference>
<dbReference type="eggNOG" id="COG2113">
    <property type="taxonomic scope" value="Bacteria"/>
</dbReference>
<sequence>MQGYLIDKASYEAGVTDIADLQDSEVAARFDGDGDGMADLAGCVPGWGCERIIEHHMTEYGLRDTVTHNQGAYNALMADTIARHGNGDPILYFTWTPYWVSGTLVPGEDVEWLSVPYTSLPDGVEANTEYNGMNIGFSRMRCSFWPRTPSSMRTPRRRRCSRRRSST</sequence>
<name>U2Z7Z6_9RHOB</name>
<evidence type="ECO:0000313" key="2">
    <source>
        <dbReference type="EMBL" id="GAD57187.1"/>
    </source>
</evidence>
<evidence type="ECO:0000259" key="1">
    <source>
        <dbReference type="Pfam" id="PF04069"/>
    </source>
</evidence>
<dbReference type="EMBL" id="BATB01000067">
    <property type="protein sequence ID" value="GAD57187.1"/>
    <property type="molecule type" value="Genomic_DNA"/>
</dbReference>
<evidence type="ECO:0000313" key="3">
    <source>
        <dbReference type="Proteomes" id="UP000016566"/>
    </source>
</evidence>
<gene>
    <name evidence="2" type="ORF">MBELCI_3239</name>
</gene>
<dbReference type="Proteomes" id="UP000016566">
    <property type="component" value="Unassembled WGS sequence"/>
</dbReference>